<accession>A0A7S2ZPM6</accession>
<sequence length="117" mass="14126">MVTNARKWLKQALVEHQEKVFAAAEKQFERRGTVAMFKDDNAGREAQEAMDRIEMDEIEEEQRERAKRIQEIRVQRQMEMDRLDELELQKREERRRDRFIVPSPENPSNQLPETAER</sequence>
<feature type="compositionally biased region" description="Polar residues" evidence="1">
    <location>
        <begin position="106"/>
        <end position="117"/>
    </location>
</feature>
<gene>
    <name evidence="2" type="ORF">RMAR00112_LOCUS14390</name>
</gene>
<organism evidence="2">
    <name type="scientific">Rhodosorus marinus</name>
    <dbReference type="NCBI Taxonomy" id="101924"/>
    <lineage>
        <taxon>Eukaryota</taxon>
        <taxon>Rhodophyta</taxon>
        <taxon>Stylonematophyceae</taxon>
        <taxon>Stylonematales</taxon>
        <taxon>Stylonemataceae</taxon>
        <taxon>Rhodosorus</taxon>
    </lineage>
</organism>
<proteinExistence type="predicted"/>
<evidence type="ECO:0000256" key="1">
    <source>
        <dbReference type="SAM" id="MobiDB-lite"/>
    </source>
</evidence>
<dbReference type="AlphaFoldDB" id="A0A7S2ZPM6"/>
<dbReference type="EMBL" id="HBHW01018734">
    <property type="protein sequence ID" value="CAE0046411.1"/>
    <property type="molecule type" value="Transcribed_RNA"/>
</dbReference>
<name>A0A7S2ZPM6_9RHOD</name>
<protein>
    <submittedName>
        <fullName evidence="2">Uncharacterized protein</fullName>
    </submittedName>
</protein>
<feature type="region of interest" description="Disordered" evidence="1">
    <location>
        <begin position="93"/>
        <end position="117"/>
    </location>
</feature>
<reference evidence="2" key="1">
    <citation type="submission" date="2021-01" db="EMBL/GenBank/DDBJ databases">
        <authorList>
            <person name="Corre E."/>
            <person name="Pelletier E."/>
            <person name="Niang G."/>
            <person name="Scheremetjew M."/>
            <person name="Finn R."/>
            <person name="Kale V."/>
            <person name="Holt S."/>
            <person name="Cochrane G."/>
            <person name="Meng A."/>
            <person name="Brown T."/>
            <person name="Cohen L."/>
        </authorList>
    </citation>
    <scope>NUCLEOTIDE SEQUENCE</scope>
    <source>
        <strain evidence="2">CCMP 769</strain>
    </source>
</reference>
<evidence type="ECO:0000313" key="2">
    <source>
        <dbReference type="EMBL" id="CAE0046411.1"/>
    </source>
</evidence>